<accession>A0AAW7XBU1</accession>
<dbReference type="Proteomes" id="UP001169760">
    <property type="component" value="Unassembled WGS sequence"/>
</dbReference>
<evidence type="ECO:0000259" key="1">
    <source>
        <dbReference type="Pfam" id="PF00208"/>
    </source>
</evidence>
<reference evidence="2" key="1">
    <citation type="submission" date="2023-07" db="EMBL/GenBank/DDBJ databases">
        <title>Genome content predicts the carbon catabolic preferences of heterotrophic bacteria.</title>
        <authorList>
            <person name="Gralka M."/>
        </authorList>
    </citation>
    <scope>NUCLEOTIDE SEQUENCE</scope>
    <source>
        <strain evidence="2">I3M17_2</strain>
    </source>
</reference>
<organism evidence="2 3">
    <name type="scientific">Saccharophagus degradans</name>
    <dbReference type="NCBI Taxonomy" id="86304"/>
    <lineage>
        <taxon>Bacteria</taxon>
        <taxon>Pseudomonadati</taxon>
        <taxon>Pseudomonadota</taxon>
        <taxon>Gammaproteobacteria</taxon>
        <taxon>Cellvibrionales</taxon>
        <taxon>Cellvibrionaceae</taxon>
        <taxon>Saccharophagus</taxon>
    </lineage>
</organism>
<dbReference type="PANTHER" id="PTHR43571">
    <property type="entry name" value="NADP-SPECIFIC GLUTAMATE DEHYDROGENASE 1-RELATED"/>
    <property type="match status" value="1"/>
</dbReference>
<feature type="domain" description="Glutamate/phenylalanine/leucine/valine/L-tryptophan dehydrogenase C-terminal" evidence="1">
    <location>
        <begin position="2"/>
        <end position="76"/>
    </location>
</feature>
<dbReference type="InterPro" id="IPR050724">
    <property type="entry name" value="Glu_Leu_Phe_Val_DH"/>
</dbReference>
<comment type="caution">
    <text evidence="2">The sequence shown here is derived from an EMBL/GenBank/DDBJ whole genome shotgun (WGS) entry which is preliminary data.</text>
</comment>
<keyword evidence="2" id="KW-0560">Oxidoreductase</keyword>
<dbReference type="InterPro" id="IPR036291">
    <property type="entry name" value="NAD(P)-bd_dom_sf"/>
</dbReference>
<evidence type="ECO:0000313" key="3">
    <source>
        <dbReference type="Proteomes" id="UP001169760"/>
    </source>
</evidence>
<dbReference type="EMBL" id="JAUOPB010000630">
    <property type="protein sequence ID" value="MDO6425325.1"/>
    <property type="molecule type" value="Genomic_DNA"/>
</dbReference>
<dbReference type="GO" id="GO:0005829">
    <property type="term" value="C:cytosol"/>
    <property type="evidence" value="ECO:0007669"/>
    <property type="project" value="TreeGrafter"/>
</dbReference>
<dbReference type="GO" id="GO:0004354">
    <property type="term" value="F:glutamate dehydrogenase (NADP+) activity"/>
    <property type="evidence" value="ECO:0007669"/>
    <property type="project" value="UniProtKB-EC"/>
</dbReference>
<dbReference type="Gene3D" id="3.40.50.720">
    <property type="entry name" value="NAD(P)-binding Rossmann-like Domain"/>
    <property type="match status" value="1"/>
</dbReference>
<proteinExistence type="predicted"/>
<dbReference type="EC" id="1.4.1.4" evidence="2"/>
<feature type="non-terminal residue" evidence="2">
    <location>
        <position position="1"/>
    </location>
</feature>
<name>A0AAW7XBU1_9GAMM</name>
<dbReference type="Pfam" id="PF00208">
    <property type="entry name" value="ELFV_dehydrog"/>
    <property type="match status" value="1"/>
</dbReference>
<dbReference type="SUPFAM" id="SSF51735">
    <property type="entry name" value="NAD(P)-binding Rossmann-fold domains"/>
    <property type="match status" value="1"/>
</dbReference>
<protein>
    <submittedName>
        <fullName evidence="2">Glutamate dehydrogenase</fullName>
        <ecNumber evidence="2">1.4.1.4</ecNumber>
    </submittedName>
</protein>
<dbReference type="GO" id="GO:0006537">
    <property type="term" value="P:glutamate biosynthetic process"/>
    <property type="evidence" value="ECO:0007669"/>
    <property type="project" value="TreeGrafter"/>
</dbReference>
<dbReference type="AlphaFoldDB" id="A0AAW7XBU1"/>
<dbReference type="InterPro" id="IPR006096">
    <property type="entry name" value="Glu/Leu/Phe/Val/Trp_DH_C"/>
</dbReference>
<dbReference type="PANTHER" id="PTHR43571:SF1">
    <property type="entry name" value="NADP-SPECIFIC GLUTAMATE DEHYDROGENASE 1-RELATED"/>
    <property type="match status" value="1"/>
</dbReference>
<evidence type="ECO:0000313" key="2">
    <source>
        <dbReference type="EMBL" id="MDO6425325.1"/>
    </source>
</evidence>
<gene>
    <name evidence="2" type="ORF">Q4521_22830</name>
</gene>
<sequence>LEFIKELKNVKRSRISEYTAKYTSAVYHIGKTPWAEKCHLAFPCATQNELDKNAAISLISNGCFCVTEGANMPCTID</sequence>
<feature type="non-terminal residue" evidence="2">
    <location>
        <position position="77"/>
    </location>
</feature>